<keyword evidence="2" id="KW-1185">Reference proteome</keyword>
<dbReference type="Gene3D" id="3.30.530.20">
    <property type="match status" value="1"/>
</dbReference>
<dbReference type="SUPFAM" id="SSF55961">
    <property type="entry name" value="Bet v1-like"/>
    <property type="match status" value="1"/>
</dbReference>
<evidence type="ECO:0000313" key="1">
    <source>
        <dbReference type="EMBL" id="AXV06149.1"/>
    </source>
</evidence>
<gene>
    <name evidence="1" type="ORF">DVS28_a1450</name>
</gene>
<dbReference type="KEGG" id="euz:DVS28_a1450"/>
<dbReference type="Pfam" id="PF10604">
    <property type="entry name" value="Polyketide_cyc2"/>
    <property type="match status" value="1"/>
</dbReference>
<evidence type="ECO:0000313" key="2">
    <source>
        <dbReference type="Proteomes" id="UP000264006"/>
    </source>
</evidence>
<accession>A0A346XVA2</accession>
<dbReference type="Proteomes" id="UP000264006">
    <property type="component" value="Chromosome"/>
</dbReference>
<reference evidence="1 2" key="1">
    <citation type="submission" date="2018-09" db="EMBL/GenBank/DDBJ databases">
        <title>Complete genome sequence of Euzebya sp. DY32-46 isolated from seawater of Pacific Ocean.</title>
        <authorList>
            <person name="Xu L."/>
            <person name="Wu Y.-H."/>
            <person name="Xu X.-W."/>
        </authorList>
    </citation>
    <scope>NUCLEOTIDE SEQUENCE [LARGE SCALE GENOMIC DNA]</scope>
    <source>
        <strain evidence="1 2">DY32-46</strain>
    </source>
</reference>
<sequence length="144" mass="15991">MAVVDESITINRPVEEVFAFRVDPDNAALINSSVVEMRSDPPGKGARAHATLRVLGRTFDVELETAEYDENERVVLRTITAPMAVEATYTYEAVSGGTRFTIHQEIEDVPGFWGNLAISVVTKMYTHKVRADMKSTKDLLESQS</sequence>
<evidence type="ECO:0008006" key="3">
    <source>
        <dbReference type="Google" id="ProtNLM"/>
    </source>
</evidence>
<dbReference type="InterPro" id="IPR019587">
    <property type="entry name" value="Polyketide_cyclase/dehydratase"/>
</dbReference>
<dbReference type="EMBL" id="CP031165">
    <property type="protein sequence ID" value="AXV06149.1"/>
    <property type="molecule type" value="Genomic_DNA"/>
</dbReference>
<dbReference type="RefSeq" id="WP_164710067.1">
    <property type="nucleotide sequence ID" value="NZ_CP031165.1"/>
</dbReference>
<dbReference type="AlphaFoldDB" id="A0A346XVA2"/>
<proteinExistence type="predicted"/>
<dbReference type="InterPro" id="IPR023393">
    <property type="entry name" value="START-like_dom_sf"/>
</dbReference>
<protein>
    <recommendedName>
        <fullName evidence="3">Polyketide cyclase / dehydrase and lipid transport</fullName>
    </recommendedName>
</protein>
<organism evidence="1 2">
    <name type="scientific">Euzebya pacifica</name>
    <dbReference type="NCBI Taxonomy" id="1608957"/>
    <lineage>
        <taxon>Bacteria</taxon>
        <taxon>Bacillati</taxon>
        <taxon>Actinomycetota</taxon>
        <taxon>Nitriliruptoria</taxon>
        <taxon>Euzebyales</taxon>
    </lineage>
</organism>
<name>A0A346XVA2_9ACTN</name>